<evidence type="ECO:0000313" key="4">
    <source>
        <dbReference type="Proteomes" id="UP000070700"/>
    </source>
</evidence>
<name>A0A194XN15_MOLSC</name>
<protein>
    <recommendedName>
        <fullName evidence="2">Myb-like domain-containing protein</fullName>
    </recommendedName>
</protein>
<feature type="compositionally biased region" description="Polar residues" evidence="1">
    <location>
        <begin position="428"/>
        <end position="438"/>
    </location>
</feature>
<keyword evidence="4" id="KW-1185">Reference proteome</keyword>
<dbReference type="InterPro" id="IPR001005">
    <property type="entry name" value="SANT/Myb"/>
</dbReference>
<dbReference type="GeneID" id="28822580"/>
<dbReference type="PROSITE" id="PS50890">
    <property type="entry name" value="PUA"/>
    <property type="match status" value="1"/>
</dbReference>
<organism evidence="3 4">
    <name type="scientific">Mollisia scopiformis</name>
    <name type="common">Conifer needle endophyte fungus</name>
    <name type="synonym">Phialocephala scopiformis</name>
    <dbReference type="NCBI Taxonomy" id="149040"/>
    <lineage>
        <taxon>Eukaryota</taxon>
        <taxon>Fungi</taxon>
        <taxon>Dikarya</taxon>
        <taxon>Ascomycota</taxon>
        <taxon>Pezizomycotina</taxon>
        <taxon>Leotiomycetes</taxon>
        <taxon>Helotiales</taxon>
        <taxon>Mollisiaceae</taxon>
        <taxon>Mollisia</taxon>
    </lineage>
</organism>
<reference evidence="3 4" key="1">
    <citation type="submission" date="2015-10" db="EMBL/GenBank/DDBJ databases">
        <title>Full genome of DAOMC 229536 Phialocephala scopiformis, a fungal endophyte of spruce producing the potent anti-insectan compound rugulosin.</title>
        <authorList>
            <consortium name="DOE Joint Genome Institute"/>
            <person name="Walker A.K."/>
            <person name="Frasz S.L."/>
            <person name="Seifert K.A."/>
            <person name="Miller J.D."/>
            <person name="Mondo S.J."/>
            <person name="Labutti K."/>
            <person name="Lipzen A."/>
            <person name="Dockter R."/>
            <person name="Kennedy M."/>
            <person name="Grigoriev I.V."/>
            <person name="Spatafora J.W."/>
        </authorList>
    </citation>
    <scope>NUCLEOTIDE SEQUENCE [LARGE SCALE GENOMIC DNA]</scope>
    <source>
        <strain evidence="3 4">CBS 120377</strain>
    </source>
</reference>
<evidence type="ECO:0000313" key="3">
    <source>
        <dbReference type="EMBL" id="KUJ21167.1"/>
    </source>
</evidence>
<feature type="region of interest" description="Disordered" evidence="1">
    <location>
        <begin position="368"/>
        <end position="470"/>
    </location>
</feature>
<dbReference type="KEGG" id="psco:LY89DRAFT_665617"/>
<feature type="compositionally biased region" description="Basic residues" evidence="1">
    <location>
        <begin position="407"/>
        <end position="416"/>
    </location>
</feature>
<dbReference type="RefSeq" id="XP_018075522.1">
    <property type="nucleotide sequence ID" value="XM_018212854.1"/>
</dbReference>
<sequence length="595" mass="66081">MFINAEPRFVSNGFETFVPSQRTESLHQRLVEMTNNDVNAWSVYRPAAPPAPDTWDQHLEDFGSNENFSVQPLYGAYFQNVTSGPQNQVTDMSKTASYTALPQGQNQRIRRNIAYQDSTSNMNCSQQQSPMLGHDYAQLSLGRGRGSFAEFSNARHVFKDFKYHPSTEATYNGLPSTISDISTTSYSEDSSGFSRSMDINRTSPDTVYNSYSLRTIPAISQMSASASMNNTQQTDARAEWWPGSTRSTKDPNVTAYDLAMTFDSLGGPYHQIGRPSQLDSAPPYHQIGQRPPQLFSAWSMTASSAHKWISSTDPTTISPKALTLNTSCGSLASSGSSQASMLALSEASTTASVVDGMGDLSSPENLVVVEPQPQLRRPRQILPDSGPSSERIVPVLRSQDIPSGRNASRKTRKRSVKAVETESHARRSSSPSHLSPTADSHVEKSKDDHSRRKKFETKLTDPPTPSDSVLEQPTATLQAAHHREAKDDFLIKSKLAGMSYKEIRKQGKFTEAESTLRGRYRTLTKHKTARVRKPEWNDNDLRLLKRAVRKLSYGDPSKSKVPWKQVADYISNNGGSYHFGNATCRKQWDELQESG</sequence>
<feature type="domain" description="Myb-like" evidence="2">
    <location>
        <begin position="528"/>
        <end position="592"/>
    </location>
</feature>
<proteinExistence type="predicted"/>
<dbReference type="InParanoid" id="A0A194XN15"/>
<dbReference type="EMBL" id="KQ947408">
    <property type="protein sequence ID" value="KUJ21167.1"/>
    <property type="molecule type" value="Genomic_DNA"/>
</dbReference>
<dbReference type="OrthoDB" id="3439209at2759"/>
<dbReference type="AlphaFoldDB" id="A0A194XN15"/>
<feature type="compositionally biased region" description="Basic and acidic residues" evidence="1">
    <location>
        <begin position="440"/>
        <end position="450"/>
    </location>
</feature>
<evidence type="ECO:0000256" key="1">
    <source>
        <dbReference type="SAM" id="MobiDB-lite"/>
    </source>
</evidence>
<gene>
    <name evidence="3" type="ORF">LY89DRAFT_665617</name>
</gene>
<dbReference type="Proteomes" id="UP000070700">
    <property type="component" value="Unassembled WGS sequence"/>
</dbReference>
<dbReference type="PROSITE" id="PS50090">
    <property type="entry name" value="MYB_LIKE"/>
    <property type="match status" value="1"/>
</dbReference>
<accession>A0A194XN15</accession>
<evidence type="ECO:0000259" key="2">
    <source>
        <dbReference type="PROSITE" id="PS50090"/>
    </source>
</evidence>